<gene>
    <name evidence="2" type="ORF">FHP29_09965</name>
</gene>
<dbReference type="Proteomes" id="UP000313231">
    <property type="component" value="Unassembled WGS sequence"/>
</dbReference>
<dbReference type="RefSeq" id="WP_139622723.1">
    <property type="nucleotide sequence ID" value="NZ_VDMP01000023.1"/>
</dbReference>
<dbReference type="AlphaFoldDB" id="A0A5C4VWV3"/>
<protein>
    <recommendedName>
        <fullName evidence="4">RNA polymerase sigma factor 70 region 4 type 2 domain-containing protein</fullName>
    </recommendedName>
</protein>
<reference evidence="2 3" key="1">
    <citation type="journal article" date="2016" name="Int. J. Syst. Evol. Microbiol.">
        <title>Nocardioides albidus sp. nov., an actinobacterium isolated from garden soil.</title>
        <authorList>
            <person name="Singh H."/>
            <person name="Du J."/>
            <person name="Trinh H."/>
            <person name="Won K."/>
            <person name="Yang J.E."/>
            <person name="Yin C."/>
            <person name="Kook M."/>
            <person name="Yi T.H."/>
        </authorList>
    </citation>
    <scope>NUCLEOTIDE SEQUENCE [LARGE SCALE GENOMIC DNA]</scope>
    <source>
        <strain evidence="2 3">CCTCC AB 2015297</strain>
    </source>
</reference>
<proteinExistence type="predicted"/>
<organism evidence="2 3">
    <name type="scientific">Nocardioides albidus</name>
    <dbReference type="NCBI Taxonomy" id="1517589"/>
    <lineage>
        <taxon>Bacteria</taxon>
        <taxon>Bacillati</taxon>
        <taxon>Actinomycetota</taxon>
        <taxon>Actinomycetes</taxon>
        <taxon>Propionibacteriales</taxon>
        <taxon>Nocardioidaceae</taxon>
        <taxon>Nocardioides</taxon>
    </lineage>
</organism>
<name>A0A5C4VWV3_9ACTN</name>
<accession>A0A5C4VWV3</accession>
<evidence type="ECO:0000256" key="1">
    <source>
        <dbReference type="SAM" id="MobiDB-lite"/>
    </source>
</evidence>
<comment type="caution">
    <text evidence="2">The sequence shown here is derived from an EMBL/GenBank/DDBJ whole genome shotgun (WGS) entry which is preliminary data.</text>
</comment>
<keyword evidence="3" id="KW-1185">Reference proteome</keyword>
<evidence type="ECO:0000313" key="3">
    <source>
        <dbReference type="Proteomes" id="UP000313231"/>
    </source>
</evidence>
<sequence>MTVDDQANPSAEHPRPAYVSSADLTSSFDAFYKDARERLLLQTFALTGDLAVARSAVREAFVVAWHHWRKVERLPEPESAVRPDAWRKALRRASTRPWHRKKDLDEETRRTLDALGALPVVQRKALLLTQLAAVTMDEMAHEIGLPTEAAERELQHGAAHFATALEIPTSAIPLALNALADATRSVTWPRVTIIRRAGAARRRTHTVIGAAAAVVALVAGGAVATDSTGVRPTLDREDVPAAGGPPPAGPAITTLPDTALVPVDALRQAVRGRGWQLGTTTDNSTGNGLVLPCQPARYADPQGTAAWVRTFRDGAQPKAPRDVVQVAEASSNEQRALRTYRHARRWFATCPSPDEDATQVPRVQLVSTSDLPGVGDQSTLFVLRSRPEATTYVVGVARSGLFTTVTSLATSMPAARANRAGVARLLATAVTRICALPDAGGCADPNPVPVPRTPLPAGEVPGMLSEIDLPPITPDPGPWVGTPAAKLTEDRIDAGAIGCDTVHLSGTFRNKAIQGNEFRTFVFSGADLPPQVGLTQTVGALPAGAAGGFVARFREQMTACPDLDATTGTEVVELLSTGKGPQALSAWHLSTALPGDRTVEYDVAVLRQGTAVSVLVYVAAPKAPMANDDFVALAQRALERLGRTAPYDPS</sequence>
<dbReference type="EMBL" id="VDMP01000023">
    <property type="protein sequence ID" value="TNM40377.1"/>
    <property type="molecule type" value="Genomic_DNA"/>
</dbReference>
<dbReference type="OrthoDB" id="3765654at2"/>
<feature type="region of interest" description="Disordered" evidence="1">
    <location>
        <begin position="226"/>
        <end position="252"/>
    </location>
</feature>
<evidence type="ECO:0000313" key="2">
    <source>
        <dbReference type="EMBL" id="TNM40377.1"/>
    </source>
</evidence>
<evidence type="ECO:0008006" key="4">
    <source>
        <dbReference type="Google" id="ProtNLM"/>
    </source>
</evidence>